<dbReference type="Proteomes" id="UP000593765">
    <property type="component" value="Chromosome"/>
</dbReference>
<reference evidence="2 3" key="1">
    <citation type="submission" date="2020-10" db="EMBL/GenBank/DDBJ databases">
        <title>Wide distribution of Phycisphaera-like planctomycetes from WD2101 soil group in peatlands and genome analysis of the first cultivated representative.</title>
        <authorList>
            <person name="Dedysh S.N."/>
            <person name="Beletsky A.V."/>
            <person name="Ivanova A."/>
            <person name="Kulichevskaya I.S."/>
            <person name="Suzina N.E."/>
            <person name="Philippov D.A."/>
            <person name="Rakitin A.L."/>
            <person name="Mardanov A.V."/>
            <person name="Ravin N.V."/>
        </authorList>
    </citation>
    <scope>NUCLEOTIDE SEQUENCE [LARGE SCALE GENOMIC DNA]</scope>
    <source>
        <strain evidence="2 3">M1803</strain>
    </source>
</reference>
<protein>
    <submittedName>
        <fullName evidence="2">Uncharacterized protein</fullName>
    </submittedName>
</protein>
<name>A0A7M2WTP3_9BACT</name>
<feature type="region of interest" description="Disordered" evidence="1">
    <location>
        <begin position="1"/>
        <end position="39"/>
    </location>
</feature>
<dbReference type="RefSeq" id="WP_206291905.1">
    <property type="nucleotide sequence ID" value="NZ_CP063458.1"/>
</dbReference>
<sequence>MRKSSDVTPSQQQPAVSNERRGPKGSRDSGESNASTFSAAQRDAILAGVPPVAMFQPFVSPAPEVCGGFGSDRGAVPVMDGSPTSNPCDDAQQRRSRAEQARINGARSRGPVTPAGKAASSQNALKHGLCARGVLIPGEDPAIYQAFVDDFVEELNAVGSLQVTLAERAAELAWKLKRVPVLESSIFAGRREGRKLDDLALGGLGDLIQEMLSDDDTMLVRLQRYELRLERSMRGCLRELREVQRHAVLYGARGRGDPPADEFTGDGAMDAFAMDGVAMGDVTTDGALTPVSEVLRRPGCPAPIAPGIRVFGVPQTPACIGMDASSLAALGSFSAWGSFDELGSFGNFTSGGFLGSFGQ</sequence>
<proteinExistence type="predicted"/>
<evidence type="ECO:0000313" key="2">
    <source>
        <dbReference type="EMBL" id="QOV88897.1"/>
    </source>
</evidence>
<feature type="compositionally biased region" description="Basic and acidic residues" evidence="1">
    <location>
        <begin position="18"/>
        <end position="30"/>
    </location>
</feature>
<evidence type="ECO:0000313" key="3">
    <source>
        <dbReference type="Proteomes" id="UP000593765"/>
    </source>
</evidence>
<keyword evidence="3" id="KW-1185">Reference proteome</keyword>
<organism evidence="2 3">
    <name type="scientific">Humisphaera borealis</name>
    <dbReference type="NCBI Taxonomy" id="2807512"/>
    <lineage>
        <taxon>Bacteria</taxon>
        <taxon>Pseudomonadati</taxon>
        <taxon>Planctomycetota</taxon>
        <taxon>Phycisphaerae</taxon>
        <taxon>Tepidisphaerales</taxon>
        <taxon>Tepidisphaeraceae</taxon>
        <taxon>Humisphaera</taxon>
    </lineage>
</organism>
<feature type="compositionally biased region" description="Polar residues" evidence="1">
    <location>
        <begin position="1"/>
        <end position="16"/>
    </location>
</feature>
<dbReference type="KEGG" id="hbs:IPV69_22130"/>
<dbReference type="AlphaFoldDB" id="A0A7M2WTP3"/>
<dbReference type="EMBL" id="CP063458">
    <property type="protein sequence ID" value="QOV88897.1"/>
    <property type="molecule type" value="Genomic_DNA"/>
</dbReference>
<evidence type="ECO:0000256" key="1">
    <source>
        <dbReference type="SAM" id="MobiDB-lite"/>
    </source>
</evidence>
<accession>A0A7M2WTP3</accession>
<gene>
    <name evidence="2" type="ORF">IPV69_22130</name>
</gene>